<organism evidence="2 3">
    <name type="scientific">Actinokineospora xionganensis</name>
    <dbReference type="NCBI Taxonomy" id="2684470"/>
    <lineage>
        <taxon>Bacteria</taxon>
        <taxon>Bacillati</taxon>
        <taxon>Actinomycetota</taxon>
        <taxon>Actinomycetes</taxon>
        <taxon>Pseudonocardiales</taxon>
        <taxon>Pseudonocardiaceae</taxon>
        <taxon>Actinokineospora</taxon>
    </lineage>
</organism>
<evidence type="ECO:0000313" key="2">
    <source>
        <dbReference type="EMBL" id="MBC6448065.1"/>
    </source>
</evidence>
<evidence type="ECO:0000256" key="1">
    <source>
        <dbReference type="SAM" id="MobiDB-lite"/>
    </source>
</evidence>
<dbReference type="PROSITE" id="PS51257">
    <property type="entry name" value="PROKAR_LIPOPROTEIN"/>
    <property type="match status" value="1"/>
</dbReference>
<dbReference type="Proteomes" id="UP000734823">
    <property type="component" value="Unassembled WGS sequence"/>
</dbReference>
<protein>
    <submittedName>
        <fullName evidence="2">DUF3558 domain-containing protein</fullName>
    </submittedName>
</protein>
<name>A0ABR7L5V3_9PSEU</name>
<proteinExistence type="predicted"/>
<feature type="region of interest" description="Disordered" evidence="1">
    <location>
        <begin position="23"/>
        <end position="44"/>
    </location>
</feature>
<reference evidence="2 3" key="1">
    <citation type="submission" date="2020-06" db="EMBL/GenBank/DDBJ databases">
        <title>Actinokineospora xiongansis sp. nov., isolated from soil of Baiyangdian.</title>
        <authorList>
            <person name="Zhang X."/>
        </authorList>
    </citation>
    <scope>NUCLEOTIDE SEQUENCE [LARGE SCALE GENOMIC DNA]</scope>
    <source>
        <strain evidence="2 3">HBU206404</strain>
    </source>
</reference>
<dbReference type="Pfam" id="PF12079">
    <property type="entry name" value="DUF3558"/>
    <property type="match status" value="1"/>
</dbReference>
<comment type="caution">
    <text evidence="2">The sequence shown here is derived from an EMBL/GenBank/DDBJ whole genome shotgun (WGS) entry which is preliminary data.</text>
</comment>
<dbReference type="RefSeq" id="WP_187220564.1">
    <property type="nucleotide sequence ID" value="NZ_JABVED010000006.1"/>
</dbReference>
<sequence>MNRRLLTMIGAWAVLSAGCDVPQSATTPTTTSTQSPTSASSAPIAADIRRYLDRPCDLLGPDERAAFGLQGEPDRDTSDYGSICSWSGGDIELMIDLRPTKNPLDVSPLEASEGLTWEPRIIEGLSAGVRQQEASRQHCEIAVETGPQQGIYLVYKGLARNVDWCGKAITLGEIMVRRLRAG</sequence>
<dbReference type="EMBL" id="JABVED010000006">
    <property type="protein sequence ID" value="MBC6448065.1"/>
    <property type="molecule type" value="Genomic_DNA"/>
</dbReference>
<feature type="compositionally biased region" description="Low complexity" evidence="1">
    <location>
        <begin position="23"/>
        <end position="43"/>
    </location>
</feature>
<gene>
    <name evidence="2" type="ORF">GPZ80_12895</name>
</gene>
<dbReference type="InterPro" id="IPR024520">
    <property type="entry name" value="DUF3558"/>
</dbReference>
<keyword evidence="3" id="KW-1185">Reference proteome</keyword>
<accession>A0ABR7L5V3</accession>
<evidence type="ECO:0000313" key="3">
    <source>
        <dbReference type="Proteomes" id="UP000734823"/>
    </source>
</evidence>